<accession>A0ABU1AIT6</accession>
<keyword evidence="3" id="KW-1185">Reference proteome</keyword>
<comment type="caution">
    <text evidence="2">The sequence shown here is derived from an EMBL/GenBank/DDBJ whole genome shotgun (WGS) entry which is preliminary data.</text>
</comment>
<dbReference type="Proteomes" id="UP001243717">
    <property type="component" value="Unassembled WGS sequence"/>
</dbReference>
<evidence type="ECO:0000256" key="1">
    <source>
        <dbReference type="SAM" id="MobiDB-lite"/>
    </source>
</evidence>
<evidence type="ECO:0000313" key="3">
    <source>
        <dbReference type="Proteomes" id="UP001243717"/>
    </source>
</evidence>
<keyword evidence="2" id="KW-0378">Hydrolase</keyword>
<dbReference type="Gene3D" id="3.40.50.1820">
    <property type="entry name" value="alpha/beta hydrolase"/>
    <property type="match status" value="1"/>
</dbReference>
<feature type="compositionally biased region" description="Polar residues" evidence="1">
    <location>
        <begin position="423"/>
        <end position="435"/>
    </location>
</feature>
<name>A0ABU1AIT6_9BACT</name>
<dbReference type="SUPFAM" id="SSF53474">
    <property type="entry name" value="alpha/beta-Hydrolases"/>
    <property type="match status" value="1"/>
</dbReference>
<dbReference type="GO" id="GO:0016787">
    <property type="term" value="F:hydrolase activity"/>
    <property type="evidence" value="ECO:0007669"/>
    <property type="project" value="UniProtKB-KW"/>
</dbReference>
<dbReference type="EMBL" id="JARXIC010000013">
    <property type="protein sequence ID" value="MDQ8194726.1"/>
    <property type="molecule type" value="Genomic_DNA"/>
</dbReference>
<gene>
    <name evidence="2" type="ORF">QEH59_09830</name>
</gene>
<dbReference type="InterPro" id="IPR029058">
    <property type="entry name" value="AB_hydrolase_fold"/>
</dbReference>
<dbReference type="InterPro" id="IPR000801">
    <property type="entry name" value="Esterase-like"/>
</dbReference>
<dbReference type="Pfam" id="PF00756">
    <property type="entry name" value="Esterase"/>
    <property type="match status" value="1"/>
</dbReference>
<evidence type="ECO:0000313" key="2">
    <source>
        <dbReference type="EMBL" id="MDQ8194726.1"/>
    </source>
</evidence>
<organism evidence="2 3">
    <name type="scientific">Thalassobacterium sedimentorum</name>
    <dbReference type="NCBI Taxonomy" id="3041258"/>
    <lineage>
        <taxon>Bacteria</taxon>
        <taxon>Pseudomonadati</taxon>
        <taxon>Verrucomicrobiota</taxon>
        <taxon>Opitutia</taxon>
        <taxon>Puniceicoccales</taxon>
        <taxon>Coraliomargaritaceae</taxon>
        <taxon>Thalassobacterium</taxon>
    </lineage>
</organism>
<reference evidence="2 3" key="1">
    <citation type="submission" date="2023-04" db="EMBL/GenBank/DDBJ databases">
        <title>A novel bacteria isolated from coastal sediment.</title>
        <authorList>
            <person name="Liu X.-J."/>
            <person name="Du Z.-J."/>
        </authorList>
    </citation>
    <scope>NUCLEOTIDE SEQUENCE [LARGE SCALE GENOMIC DNA]</scope>
    <source>
        <strain evidence="2 3">SDUM461004</strain>
    </source>
</reference>
<proteinExistence type="predicted"/>
<sequence>MRSGQVILTWDEDSTVEGITYQVFASPHPITPEKLENAYKVGQHIEAGSACDWWQNPASFQADAPSDRSHGFIIDGIELDPASGLFVHTVTPKDPDEMYFAVLPSNASATHIQMGANSLATPIKTHVAPPQPIQLKAAPASGSASGKSLTLVLHGLGGGRDPHNTSNFLLFGDARQGWRQGLARKFTVTSNSEGIIIEPRDWMWIGRPLLHSKDPRDHALAINTWWYGCNDRIYDAKEALNGVVVNYTEEHLLYLVRWAQKEYGTDPNKTHIKGLSMGGSGAISMGFHHPETFATIFSSVPIVAYTKRAGIDGKSNLPLLNALCGRTCDETVMTNEGISIIERMNSERIAREHIGDLPFLVFSNGRNDRPIPWINNPPFYHALNEAKRGFVSYWNNGGHDMWKSVPDDVTNYYTSQPIQLNKSYPAFSNNSTNRKPGNGSRKDGDATGWINRGLYWSDVIETADRWQISLHARGDFLPSKLTLDLTPRNLQKFKIMPNEILLVNGQQQQASSTGTLTVNGVTIHKGAPTHLHIQRL</sequence>
<protein>
    <submittedName>
        <fullName evidence="2">Alpha/beta hydrolase-fold protein</fullName>
    </submittedName>
</protein>
<feature type="region of interest" description="Disordered" evidence="1">
    <location>
        <begin position="423"/>
        <end position="445"/>
    </location>
</feature>